<dbReference type="SUPFAM" id="SSF51905">
    <property type="entry name" value="FAD/NAD(P)-binding domain"/>
    <property type="match status" value="1"/>
</dbReference>
<organism evidence="7 8">
    <name type="scientific">Stackebrandtia nassauensis (strain DSM 44728 / CIP 108903 / NRRL B-16338 / NBRC 102104 / LLR-40K-21)</name>
    <dbReference type="NCBI Taxonomy" id="446470"/>
    <lineage>
        <taxon>Bacteria</taxon>
        <taxon>Bacillati</taxon>
        <taxon>Actinomycetota</taxon>
        <taxon>Actinomycetes</taxon>
        <taxon>Glycomycetales</taxon>
        <taxon>Glycomycetaceae</taxon>
        <taxon>Stackebrandtia</taxon>
    </lineage>
</organism>
<sequence length="455" mass="48801">MTTIAIIGGGNGGLCLAQGLARAGIDFTVYERDATVTSREQGYRVHIDPNGSAALAECLPEPLWNAFVATAGEAGTAGFGFLTEKLAPLCLVEPEIFRGGHDDPASGHHAASRVTLRQILLAGLGDRVRFGKEFVDHEQLDDGRVRVNFADGTSAEADFVVAADGANSRLRRRVLPAASRVDVGAMGIGGKLPLAGADWLPHHLAAGLNVIMPPRDFLFTAAFQRRHTETDARALLAEDIAAAGLDVAELFRHFENTDYMMWAFVLPTGTVDIDSPGTVLRDLVLERARDWDERLRRVLAETAPDTINAFAFRAATKVKPWPTGNITLLGDAIHSMPPTGGVGANTALRDAALLCRALTDVDRGRSSLREAVAGYEKEMLKHGFAAVDTSVTRARQALSGRIARLGGRTFMRVCGAVPPLRRAVFKTRWTEPPRTGSDAPPATSDTDDGRIASRP</sequence>
<protein>
    <submittedName>
        <fullName evidence="7">Monooxygenase FAD-binding protein</fullName>
    </submittedName>
</protein>
<dbReference type="OrthoDB" id="3322136at2"/>
<dbReference type="KEGG" id="sna:Snas_3936"/>
<keyword evidence="1" id="KW-0285">Flavoprotein</keyword>
<dbReference type="EMBL" id="CP001778">
    <property type="protein sequence ID" value="ADD43589.1"/>
    <property type="molecule type" value="Genomic_DNA"/>
</dbReference>
<keyword evidence="8" id="KW-1185">Reference proteome</keyword>
<evidence type="ECO:0000313" key="7">
    <source>
        <dbReference type="EMBL" id="ADD43589.1"/>
    </source>
</evidence>
<feature type="domain" description="FAD-binding" evidence="6">
    <location>
        <begin position="292"/>
        <end position="389"/>
    </location>
</feature>
<keyword evidence="2" id="KW-0274">FAD</keyword>
<proteinExistence type="predicted"/>
<evidence type="ECO:0000256" key="4">
    <source>
        <dbReference type="ARBA" id="ARBA00023033"/>
    </source>
</evidence>
<accession>D3PZQ2</accession>
<dbReference type="PANTHER" id="PTHR47178">
    <property type="entry name" value="MONOOXYGENASE, FAD-BINDING"/>
    <property type="match status" value="1"/>
</dbReference>
<name>D3PZQ2_STANL</name>
<evidence type="ECO:0000256" key="2">
    <source>
        <dbReference type="ARBA" id="ARBA00022827"/>
    </source>
</evidence>
<dbReference type="PRINTS" id="PR00420">
    <property type="entry name" value="RNGMNOXGNASE"/>
</dbReference>
<dbReference type="GO" id="GO:0004497">
    <property type="term" value="F:monooxygenase activity"/>
    <property type="evidence" value="ECO:0007669"/>
    <property type="project" value="UniProtKB-KW"/>
</dbReference>
<dbReference type="eggNOG" id="COG0654">
    <property type="taxonomic scope" value="Bacteria"/>
</dbReference>
<dbReference type="InterPro" id="IPR002938">
    <property type="entry name" value="FAD-bd"/>
</dbReference>
<keyword evidence="3" id="KW-0560">Oxidoreductase</keyword>
<dbReference type="AlphaFoldDB" id="D3PZQ2"/>
<gene>
    <name evidence="7" type="ordered locus">Snas_3936</name>
</gene>
<dbReference type="Pfam" id="PF01494">
    <property type="entry name" value="FAD_binding_3"/>
    <property type="match status" value="2"/>
</dbReference>
<evidence type="ECO:0000256" key="5">
    <source>
        <dbReference type="SAM" id="MobiDB-lite"/>
    </source>
</evidence>
<dbReference type="RefSeq" id="WP_013019160.1">
    <property type="nucleotide sequence ID" value="NC_013947.1"/>
</dbReference>
<feature type="region of interest" description="Disordered" evidence="5">
    <location>
        <begin position="427"/>
        <end position="455"/>
    </location>
</feature>
<feature type="domain" description="FAD-binding" evidence="6">
    <location>
        <begin position="2"/>
        <end position="41"/>
    </location>
</feature>
<evidence type="ECO:0000259" key="6">
    <source>
        <dbReference type="Pfam" id="PF01494"/>
    </source>
</evidence>
<dbReference type="Proteomes" id="UP000000844">
    <property type="component" value="Chromosome"/>
</dbReference>
<evidence type="ECO:0000256" key="1">
    <source>
        <dbReference type="ARBA" id="ARBA00022630"/>
    </source>
</evidence>
<dbReference type="InterPro" id="IPR036188">
    <property type="entry name" value="FAD/NAD-bd_sf"/>
</dbReference>
<evidence type="ECO:0000313" key="8">
    <source>
        <dbReference type="Proteomes" id="UP000000844"/>
    </source>
</evidence>
<dbReference type="GO" id="GO:0071949">
    <property type="term" value="F:FAD binding"/>
    <property type="evidence" value="ECO:0007669"/>
    <property type="project" value="InterPro"/>
</dbReference>
<evidence type="ECO:0000256" key="3">
    <source>
        <dbReference type="ARBA" id="ARBA00023002"/>
    </source>
</evidence>
<dbReference type="PANTHER" id="PTHR47178:SF6">
    <property type="entry name" value="FAD-BINDING DOMAIN-CONTAINING PROTEIN"/>
    <property type="match status" value="1"/>
</dbReference>
<dbReference type="HOGENOM" id="CLU_009665_3_0_11"/>
<dbReference type="Gene3D" id="3.50.50.60">
    <property type="entry name" value="FAD/NAD(P)-binding domain"/>
    <property type="match status" value="1"/>
</dbReference>
<dbReference type="STRING" id="446470.Snas_3936"/>
<keyword evidence="4 7" id="KW-0503">Monooxygenase</keyword>
<reference evidence="7 8" key="1">
    <citation type="journal article" date="2009" name="Stand. Genomic Sci.">
        <title>Complete genome sequence of Stackebrandtia nassauensis type strain (LLR-40K-21).</title>
        <authorList>
            <person name="Munk C."/>
            <person name="Lapidus A."/>
            <person name="Copeland A."/>
            <person name="Jando M."/>
            <person name="Mayilraj S."/>
            <person name="Glavina Del Rio T."/>
            <person name="Nolan M."/>
            <person name="Chen F."/>
            <person name="Lucas S."/>
            <person name="Tice H."/>
            <person name="Cheng J.F."/>
            <person name="Han C."/>
            <person name="Detter J.C."/>
            <person name="Bruce D."/>
            <person name="Goodwin L."/>
            <person name="Chain P."/>
            <person name="Pitluck S."/>
            <person name="Goker M."/>
            <person name="Ovchinikova G."/>
            <person name="Pati A."/>
            <person name="Ivanova N."/>
            <person name="Mavromatis K."/>
            <person name="Chen A."/>
            <person name="Palaniappan K."/>
            <person name="Land M."/>
            <person name="Hauser L."/>
            <person name="Chang Y.J."/>
            <person name="Jeffries C.D."/>
            <person name="Bristow J."/>
            <person name="Eisen J.A."/>
            <person name="Markowitz V."/>
            <person name="Hugenholtz P."/>
            <person name="Kyrpides N.C."/>
            <person name="Klenk H.P."/>
        </authorList>
    </citation>
    <scope>NUCLEOTIDE SEQUENCE [LARGE SCALE GENOMIC DNA]</scope>
    <source>
        <strain evidence="8">DSM 44728 / CIP 108903 / NRRL B-16338 / NBRC 102104 / LLR-40K-21</strain>
    </source>
</reference>